<protein>
    <submittedName>
        <fullName evidence="3">DUF1851 domain-containing protein</fullName>
    </submittedName>
</protein>
<dbReference type="Pfam" id="PF08887">
    <property type="entry name" value="GAD-like"/>
    <property type="match status" value="1"/>
</dbReference>
<reference evidence="3" key="1">
    <citation type="submission" date="2020-11" db="EMBL/GenBank/DDBJ databases">
        <title>Enhanced detection system for hospital associated transmission using whole genome sequencing surveillance.</title>
        <authorList>
            <person name="Harrison L.H."/>
            <person name="Van Tyne D."/>
            <person name="Marsh J.W."/>
            <person name="Griffith M.P."/>
            <person name="Snyder D.J."/>
            <person name="Cooper V.S."/>
            <person name="Mustapha M."/>
        </authorList>
    </citation>
    <scope>NUCLEOTIDE SEQUENCE</scope>
    <source>
        <strain evidence="3">STEN00092</strain>
    </source>
</reference>
<comment type="caution">
    <text evidence="3">The sequence shown here is derived from an EMBL/GenBank/DDBJ whole genome shotgun (WGS) entry which is preliminary data.</text>
</comment>
<name>A0AA41CGW3_STEMA</name>
<evidence type="ECO:0000313" key="3">
    <source>
        <dbReference type="EMBL" id="MBH1639963.1"/>
    </source>
</evidence>
<feature type="domain" description="T6SS immunity protein Tdi1 C-terminal" evidence="2">
    <location>
        <begin position="133"/>
        <end position="203"/>
    </location>
</feature>
<evidence type="ECO:0000313" key="4">
    <source>
        <dbReference type="Proteomes" id="UP000616785"/>
    </source>
</evidence>
<accession>A0AA41CGW3</accession>
<sequence length="222" mass="24979">MEEDEDFALFIESFGEATEHDPVPETSFSKWTGILPESLLSYWRRDGWANYGNGRLWTVNPEDYDGLMRAWLAGTPFTQIDTYHVFARSGFGRLYLCGEASGAGLNIDPVSSEVFALQNCLRPKSLARQDGGIKAFFACAELDDFDLMDGDEELLFDRAVNTCGNLLADEMFGFEPALVCGGEFTIENVRKLKIQPHLHMLREFATPAFPRYAIDVKPLARK</sequence>
<evidence type="ECO:0000259" key="2">
    <source>
        <dbReference type="Pfam" id="PF08906"/>
    </source>
</evidence>
<dbReference type="Proteomes" id="UP000616785">
    <property type="component" value="Unassembled WGS sequence"/>
</dbReference>
<proteinExistence type="predicted"/>
<dbReference type="Pfam" id="PF08906">
    <property type="entry name" value="T6SS_Tdi1_C"/>
    <property type="match status" value="1"/>
</dbReference>
<evidence type="ECO:0000259" key="1">
    <source>
        <dbReference type="Pfam" id="PF08887"/>
    </source>
</evidence>
<dbReference type="InterPro" id="IPR015002">
    <property type="entry name" value="T6SS_Tdi1_C"/>
</dbReference>
<gene>
    <name evidence="3" type="ORF">I5U57_10980</name>
</gene>
<dbReference type="InterPro" id="IPR014983">
    <property type="entry name" value="GAD-rel"/>
</dbReference>
<feature type="domain" description="GAD-related" evidence="1">
    <location>
        <begin position="7"/>
        <end position="108"/>
    </location>
</feature>
<organism evidence="3 4">
    <name type="scientific">Stenotrophomonas maltophilia</name>
    <name type="common">Pseudomonas maltophilia</name>
    <name type="synonym">Xanthomonas maltophilia</name>
    <dbReference type="NCBI Taxonomy" id="40324"/>
    <lineage>
        <taxon>Bacteria</taxon>
        <taxon>Pseudomonadati</taxon>
        <taxon>Pseudomonadota</taxon>
        <taxon>Gammaproteobacteria</taxon>
        <taxon>Lysobacterales</taxon>
        <taxon>Lysobacteraceae</taxon>
        <taxon>Stenotrophomonas</taxon>
        <taxon>Stenotrophomonas maltophilia group</taxon>
    </lineage>
</organism>
<dbReference type="AlphaFoldDB" id="A0AA41CGW3"/>
<dbReference type="EMBL" id="JADUNO010000031">
    <property type="protein sequence ID" value="MBH1639963.1"/>
    <property type="molecule type" value="Genomic_DNA"/>
</dbReference>